<dbReference type="InterPro" id="IPR011009">
    <property type="entry name" value="Kinase-like_dom_sf"/>
</dbReference>
<feature type="region of interest" description="Disordered" evidence="9">
    <location>
        <begin position="879"/>
        <end position="937"/>
    </location>
</feature>
<dbReference type="GO" id="GO:0005524">
    <property type="term" value="F:ATP binding"/>
    <property type="evidence" value="ECO:0007669"/>
    <property type="project" value="UniProtKB-KW"/>
</dbReference>
<feature type="compositionally biased region" description="Low complexity" evidence="9">
    <location>
        <begin position="908"/>
        <end position="924"/>
    </location>
</feature>
<evidence type="ECO:0000256" key="6">
    <source>
        <dbReference type="ARBA" id="ARBA00022840"/>
    </source>
</evidence>
<dbReference type="EC" id="2.7.11.1" evidence="1"/>
<evidence type="ECO:0000259" key="10">
    <source>
        <dbReference type="PROSITE" id="PS50011"/>
    </source>
</evidence>
<keyword evidence="2" id="KW-0723">Serine/threonine-protein kinase</keyword>
<dbReference type="AlphaFoldDB" id="A0A5J4VHM0"/>
<name>A0A5J4VHM0_9EUKA</name>
<sequence>MCDFGETTNIQNIRNLAQISGTGFFFPPEVLELKSNYDQGIDIWSLGLVLYMLATGKPIDHPSYGILRVTGLVLPPELAEYSQPQARAPQTSYQRVSNTDQNEVLLDRNGKKLSETMGKEFVQLLSHMLTYLPSQRHSAAQLLQNFIFTNPRAGNLDIIPNAYGGELGFHVQEQNIMVSRRVTPGQKFTKIALEQQVPQAVRIEQQQQQVMQQFGQLVSDFMNKMSNEDPYINYATFEAFYTQLVSLPDEQKDQQILFMLDQHTINSITLQIQRCVLEFQSGSEVSKLSKYAQSVFRGKSQGYIEHDKKQKLESLQLQFSYLISISMDALQQQKNYRFKAKELVADKGLQDLLVGFLDPVYEIKQEYLEALDTTIEFFRPEDVNEHVKKDLILYLSRAASTYSQQNPQITNLAVKILASVAKHGIKLSEGSVSFSVTNNNFAQMMQQVAQGQNPSIPKTEQHPFQLKCERDGADQALMNIFIATIHSLSKYDKVREYMKNPSMMRDPKYDMNLDLSDGTDPEHPEEQLLYTRLACAACIILFHNGKQLLDAHQKAIDTLAEEIYPIRLVQSVANSNIREHRAMLEKRLEDSSIAIVALSYILRIKENHIYSNLNVITGNLEQYINLSAAFPNTDVKNALGLLVTLAQTTSTIHIAALVNGPAVRQVRALQQQKNDVSVIEKLNILDIILAHIQVRMSGPQQMQTSSNLALPQNIAPVQQLFGSINQSPASSLRSTSNPSLNPVQQQFGQQSTIQIGALPSNTVPTQQQFGTSNQTSGLTSNQQFGSYIAPQVNYQQQTFSATGVPQAYPQTPLNFPGVQNRGFTGIQQSGYPNMQQSTFPNVQQSAFPVNQPPTFPNAQNQRYGYQQPQFQQGQQFQQNIGPTQTFGGAPTQTFGGAPTQTFGGGPAQNFGQTQGQQQWQQNQYPGGGNQGQGGQGY</sequence>
<dbReference type="Gene3D" id="1.10.510.10">
    <property type="entry name" value="Transferase(Phosphotransferase) domain 1"/>
    <property type="match status" value="1"/>
</dbReference>
<keyword evidence="5" id="KW-0418">Kinase</keyword>
<reference evidence="11 12" key="1">
    <citation type="submission" date="2019-03" db="EMBL/GenBank/DDBJ databases">
        <title>Single cell metagenomics reveals metabolic interactions within the superorganism composed of flagellate Streblomastix strix and complex community of Bacteroidetes bacteria on its surface.</title>
        <authorList>
            <person name="Treitli S.C."/>
            <person name="Kolisko M."/>
            <person name="Husnik F."/>
            <person name="Keeling P."/>
            <person name="Hampl V."/>
        </authorList>
    </citation>
    <scope>NUCLEOTIDE SEQUENCE [LARGE SCALE GENOMIC DNA]</scope>
    <source>
        <strain evidence="11">ST1C</strain>
    </source>
</reference>
<evidence type="ECO:0000256" key="7">
    <source>
        <dbReference type="ARBA" id="ARBA00047899"/>
    </source>
</evidence>
<evidence type="ECO:0000256" key="5">
    <source>
        <dbReference type="ARBA" id="ARBA00022777"/>
    </source>
</evidence>
<keyword evidence="6" id="KW-0067">ATP-binding</keyword>
<evidence type="ECO:0000256" key="8">
    <source>
        <dbReference type="ARBA" id="ARBA00048679"/>
    </source>
</evidence>
<dbReference type="OrthoDB" id="248320at2759"/>
<evidence type="ECO:0000256" key="1">
    <source>
        <dbReference type="ARBA" id="ARBA00012513"/>
    </source>
</evidence>
<dbReference type="InterPro" id="IPR000719">
    <property type="entry name" value="Prot_kinase_dom"/>
</dbReference>
<dbReference type="EMBL" id="SNRW01006975">
    <property type="protein sequence ID" value="KAA6382081.1"/>
    <property type="molecule type" value="Genomic_DNA"/>
</dbReference>
<evidence type="ECO:0000256" key="4">
    <source>
        <dbReference type="ARBA" id="ARBA00022741"/>
    </source>
</evidence>
<evidence type="ECO:0000313" key="11">
    <source>
        <dbReference type="EMBL" id="KAA6382081.1"/>
    </source>
</evidence>
<evidence type="ECO:0000256" key="2">
    <source>
        <dbReference type="ARBA" id="ARBA00022527"/>
    </source>
</evidence>
<evidence type="ECO:0000313" key="12">
    <source>
        <dbReference type="Proteomes" id="UP000324800"/>
    </source>
</evidence>
<gene>
    <name evidence="11" type="ORF">EZS28_022392</name>
</gene>
<comment type="catalytic activity">
    <reaction evidence="8">
        <text>L-seryl-[protein] + ATP = O-phospho-L-seryl-[protein] + ADP + H(+)</text>
        <dbReference type="Rhea" id="RHEA:17989"/>
        <dbReference type="Rhea" id="RHEA-COMP:9863"/>
        <dbReference type="Rhea" id="RHEA-COMP:11604"/>
        <dbReference type="ChEBI" id="CHEBI:15378"/>
        <dbReference type="ChEBI" id="CHEBI:29999"/>
        <dbReference type="ChEBI" id="CHEBI:30616"/>
        <dbReference type="ChEBI" id="CHEBI:83421"/>
        <dbReference type="ChEBI" id="CHEBI:456216"/>
        <dbReference type="EC" id="2.7.11.1"/>
    </reaction>
</comment>
<feature type="compositionally biased region" description="Gly residues" evidence="9">
    <location>
        <begin position="925"/>
        <end position="937"/>
    </location>
</feature>
<keyword evidence="4" id="KW-0547">Nucleotide-binding</keyword>
<dbReference type="InterPro" id="IPR050660">
    <property type="entry name" value="NEK_Ser/Thr_kinase"/>
</dbReference>
<dbReference type="PROSITE" id="PS50011">
    <property type="entry name" value="PROTEIN_KINASE_DOM"/>
    <property type="match status" value="1"/>
</dbReference>
<comment type="catalytic activity">
    <reaction evidence="7">
        <text>L-threonyl-[protein] + ATP = O-phospho-L-threonyl-[protein] + ADP + H(+)</text>
        <dbReference type="Rhea" id="RHEA:46608"/>
        <dbReference type="Rhea" id="RHEA-COMP:11060"/>
        <dbReference type="Rhea" id="RHEA-COMP:11605"/>
        <dbReference type="ChEBI" id="CHEBI:15378"/>
        <dbReference type="ChEBI" id="CHEBI:30013"/>
        <dbReference type="ChEBI" id="CHEBI:30616"/>
        <dbReference type="ChEBI" id="CHEBI:61977"/>
        <dbReference type="ChEBI" id="CHEBI:456216"/>
        <dbReference type="EC" id="2.7.11.1"/>
    </reaction>
</comment>
<evidence type="ECO:0000256" key="9">
    <source>
        <dbReference type="SAM" id="MobiDB-lite"/>
    </source>
</evidence>
<dbReference type="InterPro" id="IPR016024">
    <property type="entry name" value="ARM-type_fold"/>
</dbReference>
<dbReference type="SUPFAM" id="SSF56112">
    <property type="entry name" value="Protein kinase-like (PK-like)"/>
    <property type="match status" value="1"/>
</dbReference>
<proteinExistence type="predicted"/>
<dbReference type="Proteomes" id="UP000324800">
    <property type="component" value="Unassembled WGS sequence"/>
</dbReference>
<dbReference type="GO" id="GO:0004674">
    <property type="term" value="F:protein serine/threonine kinase activity"/>
    <property type="evidence" value="ECO:0007669"/>
    <property type="project" value="UniProtKB-KW"/>
</dbReference>
<evidence type="ECO:0000256" key="3">
    <source>
        <dbReference type="ARBA" id="ARBA00022679"/>
    </source>
</evidence>
<feature type="domain" description="Protein kinase" evidence="10">
    <location>
        <begin position="1"/>
        <end position="148"/>
    </location>
</feature>
<dbReference type="PANTHER" id="PTHR43671">
    <property type="entry name" value="SERINE/THREONINE-PROTEIN KINASE NEK"/>
    <property type="match status" value="1"/>
</dbReference>
<keyword evidence="3" id="KW-0808">Transferase</keyword>
<organism evidence="11 12">
    <name type="scientific">Streblomastix strix</name>
    <dbReference type="NCBI Taxonomy" id="222440"/>
    <lineage>
        <taxon>Eukaryota</taxon>
        <taxon>Metamonada</taxon>
        <taxon>Preaxostyla</taxon>
        <taxon>Oxymonadida</taxon>
        <taxon>Streblomastigidae</taxon>
        <taxon>Streblomastix</taxon>
    </lineage>
</organism>
<dbReference type="Pfam" id="PF00069">
    <property type="entry name" value="Pkinase"/>
    <property type="match status" value="1"/>
</dbReference>
<comment type="caution">
    <text evidence="11">The sequence shown here is derived from an EMBL/GenBank/DDBJ whole genome shotgun (WGS) entry which is preliminary data.</text>
</comment>
<protein>
    <recommendedName>
        <fullName evidence="1">non-specific serine/threonine protein kinase</fullName>
        <ecNumber evidence="1">2.7.11.1</ecNumber>
    </recommendedName>
</protein>
<dbReference type="SUPFAM" id="SSF48371">
    <property type="entry name" value="ARM repeat"/>
    <property type="match status" value="1"/>
</dbReference>
<accession>A0A5J4VHM0</accession>
<feature type="compositionally biased region" description="Polar residues" evidence="9">
    <location>
        <begin position="890"/>
        <end position="901"/>
    </location>
</feature>
<dbReference type="PANTHER" id="PTHR43671:SF98">
    <property type="entry name" value="SERINE_THREONINE-PROTEIN KINASE NEK11"/>
    <property type="match status" value="1"/>
</dbReference>